<reference evidence="15 16" key="1">
    <citation type="journal article" date="2018" name="Front. Microbiol.">
        <title>Description and Comparative Genomics of Macrococcus caseolyticus subsp. hominis subsp. nov., Macrococcus goetzii sp. nov., Macrococcus epidermidis sp. nov., and Macrococcus bohemicus sp. nov., Novel Macrococci From Human Clinical Material With Virulence Potential and Suspected Uptake of Foreign DNA by Natural Transformation.</title>
        <authorList>
            <person name="Maslanova I."/>
            <person name="Wertheimer Z."/>
            <person name="Sedlacek I."/>
            <person name="Svec P."/>
            <person name="Indrakova A."/>
            <person name="Kovarovic V."/>
            <person name="Schumann P."/>
            <person name="Sproer C."/>
            <person name="Kralova S."/>
            <person name="Sedo O."/>
            <person name="Kristofova L."/>
            <person name="Vrbovska V."/>
            <person name="Fuzik T."/>
            <person name="Petras P."/>
            <person name="Zdrahal Z."/>
            <person name="Ruzickova V."/>
            <person name="Doskar J."/>
            <person name="Pantucek R."/>
        </authorList>
    </citation>
    <scope>NUCLEOTIDE SEQUENCE [LARGE SCALE GENOMIC DNA]</scope>
    <source>
        <strain evidence="15 16">CCM 4927</strain>
    </source>
</reference>
<evidence type="ECO:0000259" key="14">
    <source>
        <dbReference type="PROSITE" id="PS50109"/>
    </source>
</evidence>
<evidence type="ECO:0000256" key="4">
    <source>
        <dbReference type="ARBA" id="ARBA00022553"/>
    </source>
</evidence>
<gene>
    <name evidence="15" type="ORF">BFS35_000775</name>
</gene>
<keyword evidence="4" id="KW-0597">Phosphoprotein</keyword>
<dbReference type="InterPro" id="IPR003661">
    <property type="entry name" value="HisK_dim/P_dom"/>
</dbReference>
<proteinExistence type="predicted"/>
<protein>
    <recommendedName>
        <fullName evidence="3">histidine kinase</fullName>
        <ecNumber evidence="3">2.7.13.3</ecNumber>
    </recommendedName>
</protein>
<evidence type="ECO:0000256" key="12">
    <source>
        <dbReference type="ARBA" id="ARBA00023136"/>
    </source>
</evidence>
<dbReference type="PROSITE" id="PS50109">
    <property type="entry name" value="HIS_KIN"/>
    <property type="match status" value="1"/>
</dbReference>
<keyword evidence="8 15" id="KW-0418">Kinase</keyword>
<dbReference type="PANTHER" id="PTHR45528">
    <property type="entry name" value="SENSOR HISTIDINE KINASE CPXA"/>
    <property type="match status" value="1"/>
</dbReference>
<dbReference type="EC" id="2.7.13.3" evidence="3"/>
<dbReference type="Proteomes" id="UP000229523">
    <property type="component" value="Unassembled WGS sequence"/>
</dbReference>
<dbReference type="AlphaFoldDB" id="A0A2G5NR62"/>
<dbReference type="GO" id="GO:0016020">
    <property type="term" value="C:membrane"/>
    <property type="evidence" value="ECO:0007669"/>
    <property type="project" value="UniProtKB-SubCell"/>
</dbReference>
<keyword evidence="7" id="KW-0547">Nucleotide-binding</keyword>
<dbReference type="InterPro" id="IPR005467">
    <property type="entry name" value="His_kinase_dom"/>
</dbReference>
<keyword evidence="6 13" id="KW-0812">Transmembrane</keyword>
<comment type="catalytic activity">
    <reaction evidence="1">
        <text>ATP + protein L-histidine = ADP + protein N-phospho-L-histidine.</text>
        <dbReference type="EC" id="2.7.13.3"/>
    </reaction>
</comment>
<dbReference type="SUPFAM" id="SSF55874">
    <property type="entry name" value="ATPase domain of HSP90 chaperone/DNA topoisomerase II/histidine kinase"/>
    <property type="match status" value="1"/>
</dbReference>
<dbReference type="Gene3D" id="1.10.287.130">
    <property type="match status" value="1"/>
</dbReference>
<comment type="caution">
    <text evidence="15">The sequence shown here is derived from an EMBL/GenBank/DDBJ whole genome shotgun (WGS) entry which is preliminary data.</text>
</comment>
<dbReference type="InterPro" id="IPR036097">
    <property type="entry name" value="HisK_dim/P_sf"/>
</dbReference>
<dbReference type="Gene3D" id="3.30.565.10">
    <property type="entry name" value="Histidine kinase-like ATPase, C-terminal domain"/>
    <property type="match status" value="1"/>
</dbReference>
<organism evidence="15 16">
    <name type="scientific">Macrococcoides goetzii</name>
    <dbReference type="NCBI Taxonomy" id="1891097"/>
    <lineage>
        <taxon>Bacteria</taxon>
        <taxon>Bacillati</taxon>
        <taxon>Bacillota</taxon>
        <taxon>Bacilli</taxon>
        <taxon>Bacillales</taxon>
        <taxon>Staphylococcaceae</taxon>
        <taxon>Macrococcoides</taxon>
    </lineage>
</organism>
<feature type="transmembrane region" description="Helical" evidence="13">
    <location>
        <begin position="53"/>
        <end position="73"/>
    </location>
</feature>
<feature type="transmembrane region" description="Helical" evidence="13">
    <location>
        <begin position="12"/>
        <end position="33"/>
    </location>
</feature>
<evidence type="ECO:0000256" key="1">
    <source>
        <dbReference type="ARBA" id="ARBA00000085"/>
    </source>
</evidence>
<evidence type="ECO:0000256" key="3">
    <source>
        <dbReference type="ARBA" id="ARBA00012438"/>
    </source>
</evidence>
<keyword evidence="5" id="KW-0808">Transferase</keyword>
<evidence type="ECO:0000256" key="9">
    <source>
        <dbReference type="ARBA" id="ARBA00022840"/>
    </source>
</evidence>
<dbReference type="CDD" id="cd00082">
    <property type="entry name" value="HisKA"/>
    <property type="match status" value="1"/>
</dbReference>
<keyword evidence="10 13" id="KW-1133">Transmembrane helix</keyword>
<evidence type="ECO:0000256" key="7">
    <source>
        <dbReference type="ARBA" id="ARBA00022741"/>
    </source>
</evidence>
<evidence type="ECO:0000256" key="5">
    <source>
        <dbReference type="ARBA" id="ARBA00022679"/>
    </source>
</evidence>
<evidence type="ECO:0000256" key="8">
    <source>
        <dbReference type="ARBA" id="ARBA00022777"/>
    </source>
</evidence>
<keyword evidence="11" id="KW-0902">Two-component regulatory system</keyword>
<dbReference type="InterPro" id="IPR036890">
    <property type="entry name" value="HATPase_C_sf"/>
</dbReference>
<dbReference type="GO" id="GO:0005524">
    <property type="term" value="F:ATP binding"/>
    <property type="evidence" value="ECO:0007669"/>
    <property type="project" value="UniProtKB-KW"/>
</dbReference>
<dbReference type="SUPFAM" id="SSF47384">
    <property type="entry name" value="Homodimeric domain of signal transducing histidine kinase"/>
    <property type="match status" value="1"/>
</dbReference>
<evidence type="ECO:0000313" key="16">
    <source>
        <dbReference type="Proteomes" id="UP000229523"/>
    </source>
</evidence>
<evidence type="ECO:0000256" key="2">
    <source>
        <dbReference type="ARBA" id="ARBA00004141"/>
    </source>
</evidence>
<evidence type="ECO:0000256" key="11">
    <source>
        <dbReference type="ARBA" id="ARBA00023012"/>
    </source>
</evidence>
<dbReference type="RefSeq" id="WP_099579950.1">
    <property type="nucleotide sequence ID" value="NZ_MJBI02000001.1"/>
</dbReference>
<evidence type="ECO:0000256" key="6">
    <source>
        <dbReference type="ARBA" id="ARBA00022692"/>
    </source>
</evidence>
<dbReference type="PANTHER" id="PTHR45528:SF9">
    <property type="entry name" value="SENSOR HISTIDINE KINASE YBDK"/>
    <property type="match status" value="1"/>
</dbReference>
<comment type="subcellular location">
    <subcellularLocation>
        <location evidence="2">Membrane</location>
        <topology evidence="2">Multi-pass membrane protein</topology>
    </subcellularLocation>
</comment>
<name>A0A2G5NR62_9STAP</name>
<dbReference type="GO" id="GO:0000155">
    <property type="term" value="F:phosphorelay sensor kinase activity"/>
    <property type="evidence" value="ECO:0007669"/>
    <property type="project" value="InterPro"/>
</dbReference>
<evidence type="ECO:0000313" key="15">
    <source>
        <dbReference type="EMBL" id="RAI82248.1"/>
    </source>
</evidence>
<accession>A0A2G5NR62</accession>
<dbReference type="EMBL" id="MJBI02000001">
    <property type="protein sequence ID" value="RAI82248.1"/>
    <property type="molecule type" value="Genomic_DNA"/>
</dbReference>
<keyword evidence="9" id="KW-0067">ATP-binding</keyword>
<feature type="domain" description="Histidine kinase" evidence="14">
    <location>
        <begin position="148"/>
        <end position="334"/>
    </location>
</feature>
<keyword evidence="16" id="KW-1185">Reference proteome</keyword>
<keyword evidence="12 13" id="KW-0472">Membrane</keyword>
<evidence type="ECO:0000256" key="13">
    <source>
        <dbReference type="SAM" id="Phobius"/>
    </source>
</evidence>
<dbReference type="InterPro" id="IPR050398">
    <property type="entry name" value="HssS/ArlS-like"/>
</dbReference>
<sequence length="334" mass="39927">MKNKKLLKKYFYIMAFGVFLIPVTFILLNYLFLLTYTGFTYVFNFDWKFQSSFFYVNFYIFYFIFLLFLVWIGSKYFEKVISRINNIHSTVERITYDESFPDKLIYHLDSEDEINALSGAINKLIDRLRFKEALLEQQNKTKKEHIKQLSHDINTPLTAIMLELYELAIEYEIPEEKTNQIYSKIMYTNQLVKKVSETEEIDYIDQYIFMVDCSIDSFVINSLMKWNYLLEKNKISIKTNLDENVIWKSEALFFERLLDNIFSNIIRHSHTEKLIINLNQNKLEIIDFGIGYDVNQVSNDTKGNKIIRNICEKLNIELNIMSSNKGTRYLLVYR</sequence>
<evidence type="ECO:0000256" key="10">
    <source>
        <dbReference type="ARBA" id="ARBA00022989"/>
    </source>
</evidence>